<accession>A0ACB7IDE6</accession>
<dbReference type="EMBL" id="CM004387">
    <property type="protein sequence ID" value="KAG8662505.1"/>
    <property type="molecule type" value="Genomic_DNA"/>
</dbReference>
<name>A0ACB7IDE6_MANES</name>
<dbReference type="Proteomes" id="UP000091857">
    <property type="component" value="Chromosome 1"/>
</dbReference>
<reference evidence="2" key="1">
    <citation type="journal article" date="2016" name="Nat. Biotechnol.">
        <title>Sequencing wild and cultivated cassava and related species reveals extensive interspecific hybridization and genetic diversity.</title>
        <authorList>
            <person name="Bredeson J.V."/>
            <person name="Lyons J.B."/>
            <person name="Prochnik S.E."/>
            <person name="Wu G.A."/>
            <person name="Ha C.M."/>
            <person name="Edsinger-Gonzales E."/>
            <person name="Grimwood J."/>
            <person name="Schmutz J."/>
            <person name="Rabbi I.Y."/>
            <person name="Egesi C."/>
            <person name="Nauluvula P."/>
            <person name="Lebot V."/>
            <person name="Ndunguru J."/>
            <person name="Mkamilo G."/>
            <person name="Bart R.S."/>
            <person name="Setter T.L."/>
            <person name="Gleadow R.M."/>
            <person name="Kulakow P."/>
            <person name="Ferguson M.E."/>
            <person name="Rounsley S."/>
            <person name="Rokhsar D.S."/>
        </authorList>
    </citation>
    <scope>NUCLEOTIDE SEQUENCE [LARGE SCALE GENOMIC DNA]</scope>
    <source>
        <strain evidence="2">cv. AM560-2</strain>
    </source>
</reference>
<protein>
    <submittedName>
        <fullName evidence="1">Uncharacterized protein</fullName>
    </submittedName>
</protein>
<sequence length="357" mass="39353">MAESTVRCENLEAHNAEEDGLSQKAETSNTNSTVCCICIQDDGNGNDDAAAADASDLNQMGNIDSSAPLLPLPETDQSIRVGVEGDDDDGVGNREYGLDETPTTIERLERIFLIVNFVIELSTAVFDQLSSVHKPHFALISLLMSSVVMLISVAILVYKGRKQRVKWMKRGLIPWFYYPSPNHKPFGAFPDIIGLVCAFFQCVFSTIGYGFLSRHANNPVKVSFWPIIFAGGLLYSGFVGNPSKGKPLIDTSAHKQMEMRSSVEIVEMALVDGRGNRRKGATLEHLELLRRFEQLEMLKDLGRLNLLEMLSANLEVSSEQLERHRTDDHGALGNDVEASYVALTGDEGRNSNIMVSP</sequence>
<evidence type="ECO:0000313" key="2">
    <source>
        <dbReference type="Proteomes" id="UP000091857"/>
    </source>
</evidence>
<organism evidence="1 2">
    <name type="scientific">Manihot esculenta</name>
    <name type="common">Cassava</name>
    <name type="synonym">Jatropha manihot</name>
    <dbReference type="NCBI Taxonomy" id="3983"/>
    <lineage>
        <taxon>Eukaryota</taxon>
        <taxon>Viridiplantae</taxon>
        <taxon>Streptophyta</taxon>
        <taxon>Embryophyta</taxon>
        <taxon>Tracheophyta</taxon>
        <taxon>Spermatophyta</taxon>
        <taxon>Magnoliopsida</taxon>
        <taxon>eudicotyledons</taxon>
        <taxon>Gunneridae</taxon>
        <taxon>Pentapetalae</taxon>
        <taxon>rosids</taxon>
        <taxon>fabids</taxon>
        <taxon>Malpighiales</taxon>
        <taxon>Euphorbiaceae</taxon>
        <taxon>Crotonoideae</taxon>
        <taxon>Manihoteae</taxon>
        <taxon>Manihot</taxon>
    </lineage>
</organism>
<evidence type="ECO:0000313" key="1">
    <source>
        <dbReference type="EMBL" id="KAG8662505.1"/>
    </source>
</evidence>
<gene>
    <name evidence="1" type="ORF">MANES_01G113600v8</name>
</gene>
<keyword evidence="2" id="KW-1185">Reference proteome</keyword>
<proteinExistence type="predicted"/>
<comment type="caution">
    <text evidence="1">The sequence shown here is derived from an EMBL/GenBank/DDBJ whole genome shotgun (WGS) entry which is preliminary data.</text>
</comment>